<protein>
    <submittedName>
        <fullName evidence="2">Uncharacterized protein</fullName>
    </submittedName>
</protein>
<evidence type="ECO:0000256" key="1">
    <source>
        <dbReference type="SAM" id="MobiDB-lite"/>
    </source>
</evidence>
<reference evidence="3" key="1">
    <citation type="submission" date="2016-04" db="EMBL/GenBank/DDBJ databases">
        <title>Comparative genomics of biotechnologically important yeasts.</title>
        <authorList>
            <consortium name="DOE Joint Genome Institute"/>
            <person name="Riley R."/>
            <person name="Haridas S."/>
            <person name="Wolfe K.H."/>
            <person name="Lopes M.R."/>
            <person name="Hittinger C.T."/>
            <person name="Goker M."/>
            <person name="Salamov A."/>
            <person name="Wisecaver J."/>
            <person name="Long T.M."/>
            <person name="Aerts A.L."/>
            <person name="Barry K."/>
            <person name="Choi C."/>
            <person name="Clum A."/>
            <person name="Coughlan A.Y."/>
            <person name="Deshpande S."/>
            <person name="Douglass A.P."/>
            <person name="Hanson S.J."/>
            <person name="Klenk H.-P."/>
            <person name="Labutti K."/>
            <person name="Lapidus A."/>
            <person name="Lindquist E."/>
            <person name="Lipzen A."/>
            <person name="Meier-Kolthoff J.P."/>
            <person name="Ohm R.A."/>
            <person name="Otillar R.P."/>
            <person name="Pangilinan J."/>
            <person name="Peng Y."/>
            <person name="Rokas A."/>
            <person name="Rosa C.A."/>
            <person name="Scheuner C."/>
            <person name="Sibirny A.A."/>
            <person name="Slot J.C."/>
            <person name="Stielow J.B."/>
            <person name="Sun H."/>
            <person name="Kurtzman C.P."/>
            <person name="Blackwell M."/>
            <person name="Grigoriev I.V."/>
            <person name="Jeffries T.W."/>
        </authorList>
    </citation>
    <scope>NUCLEOTIDE SEQUENCE [LARGE SCALE GENOMIC DNA]</scope>
    <source>
        <strain evidence="3">NRRL YB-2248</strain>
    </source>
</reference>
<sequence>MSFDPSADSAFTSQLDDIDVAIQKYRALQSKAVHHQLTSRSNSGNYNNNRMNRGSNNRASARSQNYNNNNKFNRPYVNQIQHFQHQGQVQQSSSPHLHQQQLPRLNIPQMNYFQSVDPSSRLSSPIPRAMLSSPDNLMSSSTGSISSADSAGSTFSTNLNGSVGSTFFNNNASSTTLPPPVAVSNHAFGFRTTSPSFDSDFTSFESQIAKQPVGIDNIFTNNGAVSSSNTFDNFNNGLVSNPIPSSSGITDINNPVPGMPGSNTFSGNNNVNFGLFNKSIWGNDMSVWG</sequence>
<accession>A0A1E4T395</accession>
<evidence type="ECO:0000313" key="2">
    <source>
        <dbReference type="EMBL" id="ODV86225.1"/>
    </source>
</evidence>
<organism evidence="2 3">
    <name type="scientific">[Candida] arabinofermentans NRRL YB-2248</name>
    <dbReference type="NCBI Taxonomy" id="983967"/>
    <lineage>
        <taxon>Eukaryota</taxon>
        <taxon>Fungi</taxon>
        <taxon>Dikarya</taxon>
        <taxon>Ascomycota</taxon>
        <taxon>Saccharomycotina</taxon>
        <taxon>Pichiomycetes</taxon>
        <taxon>Pichiales</taxon>
        <taxon>Pichiaceae</taxon>
        <taxon>Ogataea</taxon>
        <taxon>Ogataea/Candida clade</taxon>
    </lineage>
</organism>
<feature type="compositionally biased region" description="Low complexity" evidence="1">
    <location>
        <begin position="39"/>
        <end position="73"/>
    </location>
</feature>
<evidence type="ECO:0000313" key="3">
    <source>
        <dbReference type="Proteomes" id="UP000094801"/>
    </source>
</evidence>
<dbReference type="AlphaFoldDB" id="A0A1E4T395"/>
<dbReference type="EMBL" id="KV453850">
    <property type="protein sequence ID" value="ODV86225.1"/>
    <property type="molecule type" value="Genomic_DNA"/>
</dbReference>
<keyword evidence="3" id="KW-1185">Reference proteome</keyword>
<gene>
    <name evidence="2" type="ORF">CANARDRAFT_6721</name>
</gene>
<name>A0A1E4T395_9ASCO</name>
<proteinExistence type="predicted"/>
<feature type="region of interest" description="Disordered" evidence="1">
    <location>
        <begin position="31"/>
        <end position="73"/>
    </location>
</feature>
<dbReference type="Proteomes" id="UP000094801">
    <property type="component" value="Unassembled WGS sequence"/>
</dbReference>